<evidence type="ECO:0000259" key="2">
    <source>
        <dbReference type="Pfam" id="PF00248"/>
    </source>
</evidence>
<dbReference type="InterPro" id="IPR023210">
    <property type="entry name" value="NADP_OxRdtase_dom"/>
</dbReference>
<feature type="domain" description="NADP-dependent oxidoreductase" evidence="2">
    <location>
        <begin position="26"/>
        <end position="316"/>
    </location>
</feature>
<organism evidence="3 4">
    <name type="scientific">Flexivirga aerilata</name>
    <dbReference type="NCBI Taxonomy" id="1656889"/>
    <lineage>
        <taxon>Bacteria</taxon>
        <taxon>Bacillati</taxon>
        <taxon>Actinomycetota</taxon>
        <taxon>Actinomycetes</taxon>
        <taxon>Micrococcales</taxon>
        <taxon>Dermacoccaceae</taxon>
        <taxon>Flexivirga</taxon>
    </lineage>
</organism>
<dbReference type="Gene3D" id="3.20.20.100">
    <property type="entry name" value="NADP-dependent oxidoreductase domain"/>
    <property type="match status" value="1"/>
</dbReference>
<evidence type="ECO:0000313" key="3">
    <source>
        <dbReference type="EMBL" id="NNG38234.1"/>
    </source>
</evidence>
<evidence type="ECO:0000313" key="4">
    <source>
        <dbReference type="Proteomes" id="UP000557772"/>
    </source>
</evidence>
<dbReference type="RefSeq" id="WP_171151787.1">
    <property type="nucleotide sequence ID" value="NZ_JABENB010000001.1"/>
</dbReference>
<dbReference type="PANTHER" id="PTHR43625">
    <property type="entry name" value="AFLATOXIN B1 ALDEHYDE REDUCTASE"/>
    <property type="match status" value="1"/>
</dbReference>
<dbReference type="Pfam" id="PF00248">
    <property type="entry name" value="Aldo_ket_red"/>
    <property type="match status" value="1"/>
</dbReference>
<dbReference type="Proteomes" id="UP000557772">
    <property type="component" value="Unassembled WGS sequence"/>
</dbReference>
<protein>
    <submittedName>
        <fullName evidence="3">Aldo/keto reductase</fullName>
    </submittedName>
</protein>
<evidence type="ECO:0000256" key="1">
    <source>
        <dbReference type="ARBA" id="ARBA00023002"/>
    </source>
</evidence>
<name>A0A849ABE7_9MICO</name>
<reference evidence="3 4" key="1">
    <citation type="submission" date="2020-05" db="EMBL/GenBank/DDBJ databases">
        <title>Flexivirga sp. ID2601S isolated from air conditioner.</title>
        <authorList>
            <person name="Kim D.H."/>
        </authorList>
    </citation>
    <scope>NUCLEOTIDE SEQUENCE [LARGE SCALE GENOMIC DNA]</scope>
    <source>
        <strain evidence="3 4">ID2601S</strain>
    </source>
</reference>
<dbReference type="GO" id="GO:0016491">
    <property type="term" value="F:oxidoreductase activity"/>
    <property type="evidence" value="ECO:0007669"/>
    <property type="project" value="UniProtKB-KW"/>
</dbReference>
<dbReference type="SUPFAM" id="SSF51430">
    <property type="entry name" value="NAD(P)-linked oxidoreductase"/>
    <property type="match status" value="1"/>
</dbReference>
<dbReference type="GO" id="GO:0005737">
    <property type="term" value="C:cytoplasm"/>
    <property type="evidence" value="ECO:0007669"/>
    <property type="project" value="TreeGrafter"/>
</dbReference>
<proteinExistence type="predicted"/>
<dbReference type="CDD" id="cd19076">
    <property type="entry name" value="AKR_AKR13A_13D"/>
    <property type="match status" value="1"/>
</dbReference>
<gene>
    <name evidence="3" type="ORF">HJ588_02965</name>
</gene>
<dbReference type="InterPro" id="IPR050791">
    <property type="entry name" value="Aldo-Keto_reductase"/>
</dbReference>
<keyword evidence="1" id="KW-0560">Oxidoreductase</keyword>
<keyword evidence="4" id="KW-1185">Reference proteome</keyword>
<comment type="caution">
    <text evidence="3">The sequence shown here is derived from an EMBL/GenBank/DDBJ whole genome shotgun (WGS) entry which is preliminary data.</text>
</comment>
<dbReference type="PANTHER" id="PTHR43625:SF40">
    <property type="entry name" value="ALDO-KETO REDUCTASE YAKC [NADP(+)]"/>
    <property type="match status" value="1"/>
</dbReference>
<dbReference type="AlphaFoldDB" id="A0A849ABE7"/>
<dbReference type="EMBL" id="JABENB010000001">
    <property type="protein sequence ID" value="NNG38234.1"/>
    <property type="molecule type" value="Genomic_DNA"/>
</dbReference>
<dbReference type="InterPro" id="IPR036812">
    <property type="entry name" value="NAD(P)_OxRdtase_dom_sf"/>
</dbReference>
<accession>A0A849ABE7</accession>
<sequence>MSTSSHSDATSIPRRRIADLDVSAVGLGCMGMNFAYGATADDESEAIATLHEALDLGVNFLDTADMYAAGANEQLLAKVLADRREEVVLATKFGITTGPDGMPNGTNGSASYVKESAEGSLRRLGVDTIDLYYLHRVDPQVPIEETVGAMAELVTAGKVRHLGLSEASAESLRRASAVHPIAALQSEWSIFSRDIEAEDVPAARELGVAIVPYSPLGRGLLTGSAAAATPGSGDFRSTLPRWQGDNLTANLALVARIRQIADDLDATPGQVALAWLLAQGDDVVPIPGTKRRTYLRENAAATTLALPADVIAELSAMQATGDRYPDMSWVAGDSARA</sequence>